<evidence type="ECO:0000313" key="1">
    <source>
        <dbReference type="EMBL" id="PFA84834.1"/>
    </source>
</evidence>
<comment type="caution">
    <text evidence="1">The sequence shown here is derived from an EMBL/GenBank/DDBJ whole genome shotgun (WGS) entry which is preliminary data.</text>
</comment>
<dbReference type="Proteomes" id="UP000220397">
    <property type="component" value="Unassembled WGS sequence"/>
</dbReference>
<protein>
    <submittedName>
        <fullName evidence="1">Uncharacterized protein</fullName>
    </submittedName>
</protein>
<dbReference type="EMBL" id="NTUS01000193">
    <property type="protein sequence ID" value="PFA84834.1"/>
    <property type="molecule type" value="Genomic_DNA"/>
</dbReference>
<organism evidence="1 2">
    <name type="scientific">Bacillus thuringiensis</name>
    <dbReference type="NCBI Taxonomy" id="1428"/>
    <lineage>
        <taxon>Bacteria</taxon>
        <taxon>Bacillati</taxon>
        <taxon>Bacillota</taxon>
        <taxon>Bacilli</taxon>
        <taxon>Bacillales</taxon>
        <taxon>Bacillaceae</taxon>
        <taxon>Bacillus</taxon>
        <taxon>Bacillus cereus group</taxon>
    </lineage>
</organism>
<sequence length="287" mass="32721">MKHHKNFDHIVWDFAEKWTEQKGVDLKRVSYVDPITGEDTLEFITKFNYVGKLEEKAYCPEVIETQSFSNSNCDVSREFLKKKVDRKECYLWDIDYGFIIPTSVLTNPLLPPTLNEKINPAMEVDLFKSANLFESKLNNYRMIEAGVYIEPNQAVTASIMVTPKQVQQDYCISLEISGSIIIELKDAYNACTDKETIETIFYTVPIADIYRSELAHNHSFHLDGETVIFTGKGTFKGLICSNIFVEGERFDSQTGECLGKYVIPLSIEKKNNVDCISIFLNSEKGGI</sequence>
<evidence type="ECO:0000313" key="2">
    <source>
        <dbReference type="Proteomes" id="UP000220397"/>
    </source>
</evidence>
<dbReference type="RefSeq" id="WP_042595208.1">
    <property type="nucleotide sequence ID" value="NZ_JABWHT010000008.1"/>
</dbReference>
<dbReference type="SUPFAM" id="SSF56973">
    <property type="entry name" value="Aerolisin/ETX pore-forming domain"/>
    <property type="match status" value="1"/>
</dbReference>
<reference evidence="1 2" key="1">
    <citation type="submission" date="2017-09" db="EMBL/GenBank/DDBJ databases">
        <title>Large-scale bioinformatics analysis of Bacillus genomes uncovers conserved roles of natural products in bacterial physiology.</title>
        <authorList>
            <consortium name="Agbiome Team Llc"/>
            <person name="Bleich R.M."/>
            <person name="Kirk G.J."/>
            <person name="Santa Maria K.C."/>
            <person name="Allen S.E."/>
            <person name="Farag S."/>
            <person name="Shank E.A."/>
            <person name="Bowers A."/>
        </authorList>
    </citation>
    <scope>NUCLEOTIDE SEQUENCE [LARGE SCALE GENOMIC DNA]</scope>
    <source>
        <strain evidence="1 2">AFS015413</strain>
    </source>
</reference>
<accession>A0A9X6V530</accession>
<proteinExistence type="predicted"/>
<dbReference type="AlphaFoldDB" id="A0A9X6V530"/>
<gene>
    <name evidence="1" type="ORF">CN398_32310</name>
</gene>
<name>A0A9X6V530_BACTU</name>